<organism evidence="2 3">
    <name type="scientific">Enterobacter bugandensis</name>
    <dbReference type="NCBI Taxonomy" id="881260"/>
    <lineage>
        <taxon>Bacteria</taxon>
        <taxon>Pseudomonadati</taxon>
        <taxon>Pseudomonadota</taxon>
        <taxon>Gammaproteobacteria</taxon>
        <taxon>Enterobacterales</taxon>
        <taxon>Enterobacteriaceae</taxon>
        <taxon>Enterobacter</taxon>
    </lineage>
</organism>
<protein>
    <submittedName>
        <fullName evidence="2">SMC domain-containing protein</fullName>
    </submittedName>
</protein>
<evidence type="ECO:0000313" key="2">
    <source>
        <dbReference type="EMBL" id="CZX09308.1"/>
    </source>
</evidence>
<proteinExistence type="predicted"/>
<sequence length="412" mass="46994">MSKFLTVISRKSEIISENDSIDVDQKNLIITGGNGCGKTTLLNDIYSKLSTHLLQRNHQPKSQIENNINYFFNRKENAVKGSHEYHQANEQLRHYQAELARVWGGIQLEFEDVNKLSLLLSEGKGIIAFFRADRQASIQAATGANKIISTDESNYLSISKKELGNTFEQHLANLKTRQSFAKTHDNNLELFNSIDNWFSELEKNIAYLMEDTTFELKFNPDEFKFFLTQEGKKPYTFQTLSSGYSSIFNIISDLIMKTEAFKISPSELQGIVMIDEIDAHLHVSLQRKILPFLTKTYPSIQFIVTTHSPFVIGSLEDSIIYDLSSKQHFKDLSSYSYETIIEGLLGVPVVSVSLEKDIKRLSLLINEDNHDIEAIDEIVQKLLPYRDKLDDESAIFLIKGMNLLKCKARGDK</sequence>
<dbReference type="InterPro" id="IPR027417">
    <property type="entry name" value="P-loop_NTPase"/>
</dbReference>
<dbReference type="EMBL" id="FJZI01000001">
    <property type="protein sequence ID" value="CZX09308.1"/>
    <property type="molecule type" value="Genomic_DNA"/>
</dbReference>
<dbReference type="PANTHER" id="PTHR43581">
    <property type="entry name" value="ATP/GTP PHOSPHATASE"/>
    <property type="match status" value="1"/>
</dbReference>
<dbReference type="Pfam" id="PF13304">
    <property type="entry name" value="AAA_21"/>
    <property type="match status" value="1"/>
</dbReference>
<dbReference type="Proteomes" id="UP000076063">
    <property type="component" value="Unassembled WGS sequence"/>
</dbReference>
<dbReference type="InterPro" id="IPR003593">
    <property type="entry name" value="AAA+_ATPase"/>
</dbReference>
<dbReference type="GO" id="GO:0016887">
    <property type="term" value="F:ATP hydrolysis activity"/>
    <property type="evidence" value="ECO:0007669"/>
    <property type="project" value="InterPro"/>
</dbReference>
<dbReference type="SUPFAM" id="SSF52540">
    <property type="entry name" value="P-loop containing nucleoside triphosphate hydrolases"/>
    <property type="match status" value="1"/>
</dbReference>
<dbReference type="InterPro" id="IPR003959">
    <property type="entry name" value="ATPase_AAA_core"/>
</dbReference>
<dbReference type="PANTHER" id="PTHR43581:SF2">
    <property type="entry name" value="EXCINUCLEASE ATPASE SUBUNIT"/>
    <property type="match status" value="1"/>
</dbReference>
<accession>A0A822WMQ6</accession>
<name>A0A822WMQ6_9ENTR</name>
<dbReference type="Gene3D" id="3.40.50.300">
    <property type="entry name" value="P-loop containing nucleotide triphosphate hydrolases"/>
    <property type="match status" value="1"/>
</dbReference>
<reference evidence="2 3" key="1">
    <citation type="submission" date="2016-03" db="EMBL/GenBank/DDBJ databases">
        <authorList>
            <consortium name="Pathogen Informatics"/>
        </authorList>
    </citation>
    <scope>NUCLEOTIDE SEQUENCE [LARGE SCALE GENOMIC DNA]</scope>
    <source>
        <strain evidence="3">e1527</strain>
    </source>
</reference>
<dbReference type="InterPro" id="IPR051396">
    <property type="entry name" value="Bact_Antivir_Def_Nuclease"/>
</dbReference>
<feature type="domain" description="AAA+ ATPase" evidence="1">
    <location>
        <begin position="24"/>
        <end position="333"/>
    </location>
</feature>
<evidence type="ECO:0000313" key="3">
    <source>
        <dbReference type="Proteomes" id="UP000076063"/>
    </source>
</evidence>
<gene>
    <name evidence="2" type="ORF">SAMEA2273372_00626</name>
</gene>
<dbReference type="RefSeq" id="WP_063154135.1">
    <property type="nucleotide sequence ID" value="NZ_CP039452.1"/>
</dbReference>
<dbReference type="SMART" id="SM00382">
    <property type="entry name" value="AAA"/>
    <property type="match status" value="1"/>
</dbReference>
<dbReference type="AlphaFoldDB" id="A0A822WMQ6"/>
<comment type="caution">
    <text evidence="2">The sequence shown here is derived from an EMBL/GenBank/DDBJ whole genome shotgun (WGS) entry which is preliminary data.</text>
</comment>
<dbReference type="GO" id="GO:0005524">
    <property type="term" value="F:ATP binding"/>
    <property type="evidence" value="ECO:0007669"/>
    <property type="project" value="InterPro"/>
</dbReference>
<evidence type="ECO:0000259" key="1">
    <source>
        <dbReference type="SMART" id="SM00382"/>
    </source>
</evidence>